<gene>
    <name evidence="1" type="ORF">STRAU_6084</name>
</gene>
<dbReference type="AlphaFoldDB" id="S3ZDZ2"/>
<dbReference type="PATRIC" id="fig|1286094.4.peg.6012"/>
<reference evidence="1 2" key="1">
    <citation type="submission" date="2013-02" db="EMBL/GenBank/DDBJ databases">
        <title>Draft Genome Sequence of Streptomyces aurantiacus, Which Produces Setomimycin.</title>
        <authorList>
            <person name="Gruening B.A."/>
            <person name="Praeg A."/>
            <person name="Erxleben A."/>
            <person name="Guenther S."/>
            <person name="Mueller M."/>
        </authorList>
    </citation>
    <scope>NUCLEOTIDE SEQUENCE [LARGE SCALE GENOMIC DNA]</scope>
    <source>
        <strain evidence="1 2">JA 4570</strain>
    </source>
</reference>
<protein>
    <submittedName>
        <fullName evidence="1">Uncharacterized protein</fullName>
    </submittedName>
</protein>
<organism evidence="1 2">
    <name type="scientific">Streptomyces aurantiacus JA 4570</name>
    <dbReference type="NCBI Taxonomy" id="1286094"/>
    <lineage>
        <taxon>Bacteria</taxon>
        <taxon>Bacillati</taxon>
        <taxon>Actinomycetota</taxon>
        <taxon>Actinomycetes</taxon>
        <taxon>Kitasatosporales</taxon>
        <taxon>Streptomycetaceae</taxon>
        <taxon>Streptomyces</taxon>
        <taxon>Streptomyces aurantiacus group</taxon>
    </lineage>
</organism>
<name>S3ZDZ2_9ACTN</name>
<dbReference type="RefSeq" id="WP_016644205.1">
    <property type="nucleotide sequence ID" value="NZ_AOPZ01000361.1"/>
</dbReference>
<accession>S3ZDZ2</accession>
<evidence type="ECO:0000313" key="2">
    <source>
        <dbReference type="Proteomes" id="UP000014629"/>
    </source>
</evidence>
<keyword evidence="2" id="KW-1185">Reference proteome</keyword>
<dbReference type="EMBL" id="AOPZ01000361">
    <property type="protein sequence ID" value="EPH40869.1"/>
    <property type="molecule type" value="Genomic_DNA"/>
</dbReference>
<comment type="caution">
    <text evidence="1">The sequence shown here is derived from an EMBL/GenBank/DDBJ whole genome shotgun (WGS) entry which is preliminary data.</text>
</comment>
<evidence type="ECO:0000313" key="1">
    <source>
        <dbReference type="EMBL" id="EPH40869.1"/>
    </source>
</evidence>
<dbReference type="OrthoDB" id="4337893at2"/>
<sequence length="81" mass="8717">MSRLTPDDAADRLGIADENVELFIRVVDALRAPEARDAELARLRTELDAVNEALQTAGIDYPGGARGVRDLAALLDDARKG</sequence>
<proteinExistence type="predicted"/>
<dbReference type="Proteomes" id="UP000014629">
    <property type="component" value="Unassembled WGS sequence"/>
</dbReference>